<dbReference type="PANTHER" id="PTHR15316:SF1">
    <property type="entry name" value="SPLICING FACTOR 3A SUBUNIT 1"/>
    <property type="match status" value="1"/>
</dbReference>
<feature type="region of interest" description="Disordered" evidence="3">
    <location>
        <begin position="203"/>
        <end position="249"/>
    </location>
</feature>
<keyword evidence="2" id="KW-0175">Coiled coil</keyword>
<feature type="domain" description="Splicing factor 3A subunit 1 conserved" evidence="4">
    <location>
        <begin position="109"/>
        <end position="309"/>
    </location>
</feature>
<dbReference type="HOGENOM" id="CLU_013259_0_0_1"/>
<proteinExistence type="predicted"/>
<dbReference type="EMBL" id="HE806320">
    <property type="protein sequence ID" value="CCH61251.1"/>
    <property type="molecule type" value="Genomic_DNA"/>
</dbReference>
<dbReference type="KEGG" id="tbl:TBLA_0E01980"/>
<dbReference type="GO" id="GO:0071004">
    <property type="term" value="C:U2-type prespliceosome"/>
    <property type="evidence" value="ECO:0007669"/>
    <property type="project" value="TreeGrafter"/>
</dbReference>
<evidence type="ECO:0000256" key="3">
    <source>
        <dbReference type="SAM" id="MobiDB-lite"/>
    </source>
</evidence>
<dbReference type="OrthoDB" id="447637at2759"/>
<dbReference type="GO" id="GO:0045292">
    <property type="term" value="P:mRNA cis splicing, via spliceosome"/>
    <property type="evidence" value="ECO:0007669"/>
    <property type="project" value="InterPro"/>
</dbReference>
<protein>
    <recommendedName>
        <fullName evidence="4">Splicing factor 3A subunit 1 conserved domain-containing protein</fullName>
    </recommendedName>
</protein>
<dbReference type="AlphaFoldDB" id="I2H4E9"/>
<dbReference type="FunCoup" id="I2H4E9">
    <property type="interactions" value="218"/>
</dbReference>
<name>I2H4E9_HENB6</name>
<dbReference type="GO" id="GO:0071013">
    <property type="term" value="C:catalytic step 2 spliceosome"/>
    <property type="evidence" value="ECO:0007669"/>
    <property type="project" value="TreeGrafter"/>
</dbReference>
<dbReference type="GeneID" id="14496324"/>
<dbReference type="GO" id="GO:0000381">
    <property type="term" value="P:regulation of alternative mRNA splicing, via spliceosome"/>
    <property type="evidence" value="ECO:0007669"/>
    <property type="project" value="TreeGrafter"/>
</dbReference>
<feature type="compositionally biased region" description="Low complexity" evidence="3">
    <location>
        <begin position="215"/>
        <end position="225"/>
    </location>
</feature>
<dbReference type="GO" id="GO:0003723">
    <property type="term" value="F:RNA binding"/>
    <property type="evidence" value="ECO:0007669"/>
    <property type="project" value="InterPro"/>
</dbReference>
<dbReference type="STRING" id="1071380.I2H4E9"/>
<sequence length="309" mass="35661">MQHPVFRYLNLTGVDEQSRNIITSVAAFWALCDFEGNQKKLDELINLAKEEKNKDDSKLKFLEETHPLNNYFIELREQFTAILKDDKHYKKDHANDDTTIGNLEWIHSNNAQVLSDSVEDATWVLNQSLKEKEQNEWLELARLQFAAIQWDTFQTIGSWIYPDNTAKESNYLPALDFSQLALQRVNEDEPSIFQKVQPLKNITKTKEDGAKQSDTNTKPGTTATTKSKRKKIKAAGETRLAQKKQKRSGAVECPITHKLIPEDKFDSHLKSLLADPNYKIERQAYLDKHKLSNLAEDEVFLNLQKLSKR</sequence>
<dbReference type="InterPro" id="IPR045146">
    <property type="entry name" value="SF3A1"/>
</dbReference>
<reference evidence="5 6" key="1">
    <citation type="journal article" date="2011" name="Proc. Natl. Acad. Sci. U.S.A.">
        <title>Evolutionary erosion of yeast sex chromosomes by mating-type switching accidents.</title>
        <authorList>
            <person name="Gordon J.L."/>
            <person name="Armisen D."/>
            <person name="Proux-Wera E."/>
            <person name="Oheigeartaigh S.S."/>
            <person name="Byrne K.P."/>
            <person name="Wolfe K.H."/>
        </authorList>
    </citation>
    <scope>NUCLEOTIDE SEQUENCE [LARGE SCALE GENOMIC DNA]</scope>
    <source>
        <strain evidence="6">ATCC 34711 / CBS 6284 / DSM 70876 / NBRC 10599 / NRRL Y-10934 / UCD 77-7</strain>
    </source>
</reference>
<organism evidence="5 6">
    <name type="scientific">Henningerozyma blattae (strain ATCC 34711 / CBS 6284 / DSM 70876 / NBRC 10599 / NRRL Y-10934 / UCD 77-7)</name>
    <name type="common">Yeast</name>
    <name type="synonym">Tetrapisispora blattae</name>
    <dbReference type="NCBI Taxonomy" id="1071380"/>
    <lineage>
        <taxon>Eukaryota</taxon>
        <taxon>Fungi</taxon>
        <taxon>Dikarya</taxon>
        <taxon>Ascomycota</taxon>
        <taxon>Saccharomycotina</taxon>
        <taxon>Saccharomycetes</taxon>
        <taxon>Saccharomycetales</taxon>
        <taxon>Saccharomycetaceae</taxon>
        <taxon>Henningerozyma</taxon>
    </lineage>
</organism>
<dbReference type="eggNOG" id="KOG0007">
    <property type="taxonomic scope" value="Eukaryota"/>
</dbReference>
<dbReference type="PANTHER" id="PTHR15316">
    <property type="entry name" value="SPLICEOSOME ASSOCIATED PROTEIN 114/SWAP SPLICING FACTOR-RELATED"/>
    <property type="match status" value="1"/>
</dbReference>
<keyword evidence="1" id="KW-0507">mRNA processing</keyword>
<dbReference type="Proteomes" id="UP000002866">
    <property type="component" value="Chromosome 5"/>
</dbReference>
<dbReference type="Pfam" id="PF12230">
    <property type="entry name" value="PRP21_like_P"/>
    <property type="match status" value="1"/>
</dbReference>
<evidence type="ECO:0000313" key="6">
    <source>
        <dbReference type="Proteomes" id="UP000002866"/>
    </source>
</evidence>
<dbReference type="InParanoid" id="I2H4E9"/>
<dbReference type="OMA" id="QMISKDG"/>
<gene>
    <name evidence="5" type="primary">TBLA0E01980</name>
    <name evidence="5" type="ORF">TBLA_0E01980</name>
</gene>
<dbReference type="RefSeq" id="XP_004180770.1">
    <property type="nucleotide sequence ID" value="XM_004180722.1"/>
</dbReference>
<evidence type="ECO:0000313" key="5">
    <source>
        <dbReference type="EMBL" id="CCH61251.1"/>
    </source>
</evidence>
<feature type="coiled-coil region" evidence="2">
    <location>
        <begin position="34"/>
        <end position="65"/>
    </location>
</feature>
<keyword evidence="6" id="KW-1185">Reference proteome</keyword>
<evidence type="ECO:0000256" key="2">
    <source>
        <dbReference type="SAM" id="Coils"/>
    </source>
</evidence>
<dbReference type="InterPro" id="IPR022030">
    <property type="entry name" value="SF3A1_dom"/>
</dbReference>
<evidence type="ECO:0000256" key="1">
    <source>
        <dbReference type="ARBA" id="ARBA00022664"/>
    </source>
</evidence>
<accession>I2H4E9</accession>
<dbReference type="GO" id="GO:0005686">
    <property type="term" value="C:U2 snRNP"/>
    <property type="evidence" value="ECO:0007669"/>
    <property type="project" value="TreeGrafter"/>
</dbReference>
<evidence type="ECO:0000259" key="4">
    <source>
        <dbReference type="Pfam" id="PF12230"/>
    </source>
</evidence>